<dbReference type="CDD" id="cd01347">
    <property type="entry name" value="ligand_gated_channel"/>
    <property type="match status" value="1"/>
</dbReference>
<dbReference type="Gene3D" id="2.170.130.10">
    <property type="entry name" value="TonB-dependent receptor, plug domain"/>
    <property type="match status" value="1"/>
</dbReference>
<evidence type="ECO:0000256" key="13">
    <source>
        <dbReference type="ARBA" id="ARBA00023237"/>
    </source>
</evidence>
<dbReference type="GO" id="GO:0015891">
    <property type="term" value="P:siderophore transport"/>
    <property type="evidence" value="ECO:0007669"/>
    <property type="project" value="InterPro"/>
</dbReference>
<dbReference type="InterPro" id="IPR011662">
    <property type="entry name" value="Secretin/TonB_short_N"/>
</dbReference>
<evidence type="ECO:0000256" key="8">
    <source>
        <dbReference type="ARBA" id="ARBA00023004"/>
    </source>
</evidence>
<evidence type="ECO:0000256" key="15">
    <source>
        <dbReference type="PROSITE-ProRule" id="PRU10144"/>
    </source>
</evidence>
<comment type="caution">
    <text evidence="19">The sequence shown here is derived from an EMBL/GenBank/DDBJ whole genome shotgun (WGS) entry which is preliminary data.</text>
</comment>
<evidence type="ECO:0000256" key="17">
    <source>
        <dbReference type="SAM" id="SignalP"/>
    </source>
</evidence>
<dbReference type="SMART" id="SM00965">
    <property type="entry name" value="STN"/>
    <property type="match status" value="1"/>
</dbReference>
<accession>N6ZE98</accession>
<feature type="signal peptide" evidence="17">
    <location>
        <begin position="1"/>
        <end position="43"/>
    </location>
</feature>
<evidence type="ECO:0000259" key="18">
    <source>
        <dbReference type="SMART" id="SM00965"/>
    </source>
</evidence>
<evidence type="ECO:0000256" key="7">
    <source>
        <dbReference type="ARBA" id="ARBA00022729"/>
    </source>
</evidence>
<dbReference type="OrthoDB" id="174652at2"/>
<evidence type="ECO:0000256" key="14">
    <source>
        <dbReference type="PROSITE-ProRule" id="PRU01360"/>
    </source>
</evidence>
<evidence type="ECO:0000256" key="16">
    <source>
        <dbReference type="RuleBase" id="RU003357"/>
    </source>
</evidence>
<dbReference type="InterPro" id="IPR000531">
    <property type="entry name" value="Beta-barrel_TonB"/>
</dbReference>
<proteinExistence type="inferred from homology"/>
<dbReference type="NCBIfam" id="TIGR01783">
    <property type="entry name" value="TonB-siderophor"/>
    <property type="match status" value="1"/>
</dbReference>
<dbReference type="SUPFAM" id="SSF56935">
    <property type="entry name" value="Porins"/>
    <property type="match status" value="1"/>
</dbReference>
<evidence type="ECO:0000256" key="12">
    <source>
        <dbReference type="ARBA" id="ARBA00023170"/>
    </source>
</evidence>
<dbReference type="Gene3D" id="2.40.170.20">
    <property type="entry name" value="TonB-dependent receptor, beta-barrel domain"/>
    <property type="match status" value="1"/>
</dbReference>
<dbReference type="FunFam" id="2.170.130.10:FF:000010">
    <property type="entry name" value="Ferripyoverdine receptor"/>
    <property type="match status" value="1"/>
</dbReference>
<dbReference type="InterPro" id="IPR012910">
    <property type="entry name" value="Plug_dom"/>
</dbReference>
<dbReference type="PROSITE" id="PS01156">
    <property type="entry name" value="TONB_DEPENDENT_REC_2"/>
    <property type="match status" value="1"/>
</dbReference>
<dbReference type="InterPro" id="IPR010105">
    <property type="entry name" value="TonB_sidphr_rcpt"/>
</dbReference>
<keyword evidence="8" id="KW-0408">Iron</keyword>
<keyword evidence="13 14" id="KW-0998">Cell outer membrane</keyword>
<evidence type="ECO:0000256" key="6">
    <source>
        <dbReference type="ARBA" id="ARBA00022692"/>
    </source>
</evidence>
<dbReference type="GO" id="GO:0009279">
    <property type="term" value="C:cell outer membrane"/>
    <property type="evidence" value="ECO:0007669"/>
    <property type="project" value="UniProtKB-SubCell"/>
</dbReference>
<organism evidence="19 20">
    <name type="scientific">Thauera linaloolentis (strain DSM 12138 / JCM 21573 / CCUG 41526 / CIP 105981 / IAM 15112 / NBRC 102519 / 47Lol)</name>
    <dbReference type="NCBI Taxonomy" id="1123367"/>
    <lineage>
        <taxon>Bacteria</taxon>
        <taxon>Pseudomonadati</taxon>
        <taxon>Pseudomonadota</taxon>
        <taxon>Betaproteobacteria</taxon>
        <taxon>Rhodocyclales</taxon>
        <taxon>Zoogloeaceae</taxon>
        <taxon>Thauera</taxon>
    </lineage>
</organism>
<reference evidence="19 20" key="1">
    <citation type="submission" date="2012-09" db="EMBL/GenBank/DDBJ databases">
        <title>Draft Genome Sequences of 6 Strains from Genus Thauera.</title>
        <authorList>
            <person name="Liu B."/>
            <person name="Shapleigh J.P."/>
            <person name="Frostegard A.H."/>
        </authorList>
    </citation>
    <scope>NUCLEOTIDE SEQUENCE [LARGE SCALE GENOMIC DNA]</scope>
    <source>
        <strain evidence="20">47Lol / DSM 12138</strain>
    </source>
</reference>
<keyword evidence="11 14" id="KW-0472">Membrane</keyword>
<dbReference type="eggNOG" id="COG4773">
    <property type="taxonomic scope" value="Bacteria"/>
</dbReference>
<evidence type="ECO:0000256" key="11">
    <source>
        <dbReference type="ARBA" id="ARBA00023136"/>
    </source>
</evidence>
<keyword evidence="7 17" id="KW-0732">Signal</keyword>
<dbReference type="Pfam" id="PF07715">
    <property type="entry name" value="Plug"/>
    <property type="match status" value="1"/>
</dbReference>
<keyword evidence="12 19" id="KW-0675">Receptor</keyword>
<keyword evidence="9" id="KW-0406">Ion transport</keyword>
<evidence type="ECO:0000256" key="10">
    <source>
        <dbReference type="ARBA" id="ARBA00023077"/>
    </source>
</evidence>
<dbReference type="Gene3D" id="3.55.50.30">
    <property type="match status" value="1"/>
</dbReference>
<dbReference type="PANTHER" id="PTHR32552">
    <property type="entry name" value="FERRICHROME IRON RECEPTOR-RELATED"/>
    <property type="match status" value="1"/>
</dbReference>
<keyword evidence="6 14" id="KW-0812">Transmembrane</keyword>
<dbReference type="Pfam" id="PF07660">
    <property type="entry name" value="STN"/>
    <property type="match status" value="1"/>
</dbReference>
<comment type="subcellular location">
    <subcellularLocation>
        <location evidence="1 14">Cell outer membrane</location>
        <topology evidence="1 14">Multi-pass membrane protein</topology>
    </subcellularLocation>
</comment>
<evidence type="ECO:0000313" key="19">
    <source>
        <dbReference type="EMBL" id="ENO90489.1"/>
    </source>
</evidence>
<dbReference type="PANTHER" id="PTHR32552:SF74">
    <property type="entry name" value="HYDROXAMATE SIDEROPHORE RECEPTOR FHUE"/>
    <property type="match status" value="1"/>
</dbReference>
<feature type="chain" id="PRO_5004129050" evidence="17">
    <location>
        <begin position="44"/>
        <end position="834"/>
    </location>
</feature>
<evidence type="ECO:0000256" key="4">
    <source>
        <dbReference type="ARBA" id="ARBA00022452"/>
    </source>
</evidence>
<dbReference type="RefSeq" id="WP_004332727.1">
    <property type="nucleotide sequence ID" value="NZ_AMXE01000002.1"/>
</dbReference>
<dbReference type="PROSITE" id="PS52016">
    <property type="entry name" value="TONB_DEPENDENT_REC_3"/>
    <property type="match status" value="1"/>
</dbReference>
<sequence>MHQAHGPACPTRLTRSAHAVRHALLALTLLTAGSSVFSTPASAADTRPTAGQGRIAYDLAAGPLEQVLTAFAARAGISLTIPPALVAGKASNGLQGSYAIEDGLARILAGSGLEASGSGRAYVVTARPGGEVRLAPVTVTAQGNRGGATEGTGRYTPAGPIGTATPLGLTVRETPQSVSVVTKQRMDDQGLTTVSQVMAQVPGITQYSLGTERAGFNARGYAIDNYQLDGVNTASHNEGLASQASQSAADMAIYDRIEVLRGASGLMSGAGDPSGTINMVRKKPTAEFQGAIEGSLGSWRNKRGMLDLSGPVNQGRSLRGRFVAAWQDGDSFIDHYGNEKKVFYGVLEADLTDSTRLTVGVEHQRGETQGSFAYLGFPLWYSNGARTDLPRAFSPASRDNRFDSRTTAAFATLDQALGGNWRLKVSANRLRSSQLEEAIYLSSNSSFADPVTGDGLSLNADRRNHRLEIDSLDVNVRGPLSLFGRQHDLVFGADYQDFTNYTKGSFDESGRYGAANLHTWDRSGTGQYEETFVTFDNPRRQKSLYAAGRFQLSDRLRLIAGTKVFSYDSNAITQNIAGYYSATPASENSVWTPYGGLVYDIDGTHTAYASYSTIYKPQTAQDRYGALLDPREGANHEIGLKSGWLGGRLNSAVALYEIRQDNLSESDPGYFVPGTTNRASRAVKGAKTRGVDVEVSGALTHNWNISASWTYSETENAKGERIRTIFPRHLAKLWTTYRLPGELNSLTVGGGVNWQSKVYSTVSAWQIGRNLYWEQKPYSVVSLMARYDFDDQLSATLNVNNVFDKKYIASVSDWWYSGMYGAPRSVALNLRYNF</sequence>
<dbReference type="STRING" id="1123367.GCA_000621305_02413"/>
<dbReference type="InterPro" id="IPR039426">
    <property type="entry name" value="TonB-dep_rcpt-like"/>
</dbReference>
<keyword evidence="4 14" id="KW-1134">Transmembrane beta strand</keyword>
<dbReference type="InterPro" id="IPR036942">
    <property type="entry name" value="Beta-barrel_TonB_sf"/>
</dbReference>
<dbReference type="GO" id="GO:0038023">
    <property type="term" value="F:signaling receptor activity"/>
    <property type="evidence" value="ECO:0007669"/>
    <property type="project" value="InterPro"/>
</dbReference>
<dbReference type="Proteomes" id="UP000013232">
    <property type="component" value="Unassembled WGS sequence"/>
</dbReference>
<dbReference type="EMBL" id="AMXE01000002">
    <property type="protein sequence ID" value="ENO90489.1"/>
    <property type="molecule type" value="Genomic_DNA"/>
</dbReference>
<name>N6ZE98_THAL4</name>
<keyword evidence="20" id="KW-1185">Reference proteome</keyword>
<keyword evidence="10 16" id="KW-0798">TonB box</keyword>
<dbReference type="AlphaFoldDB" id="N6ZE98"/>
<evidence type="ECO:0000313" key="20">
    <source>
        <dbReference type="Proteomes" id="UP000013232"/>
    </source>
</evidence>
<dbReference type="Pfam" id="PF00593">
    <property type="entry name" value="TonB_dep_Rec_b-barrel"/>
    <property type="match status" value="1"/>
</dbReference>
<evidence type="ECO:0000256" key="2">
    <source>
        <dbReference type="ARBA" id="ARBA00009810"/>
    </source>
</evidence>
<evidence type="ECO:0000256" key="1">
    <source>
        <dbReference type="ARBA" id="ARBA00004571"/>
    </source>
</evidence>
<dbReference type="GO" id="GO:0015344">
    <property type="term" value="F:siderophore uptake transmembrane transporter activity"/>
    <property type="evidence" value="ECO:0007669"/>
    <property type="project" value="TreeGrafter"/>
</dbReference>
<protein>
    <submittedName>
        <fullName evidence="19">TonB-dependent siderophore receptor</fullName>
    </submittedName>
</protein>
<dbReference type="InterPro" id="IPR037066">
    <property type="entry name" value="Plug_dom_sf"/>
</dbReference>
<dbReference type="InterPro" id="IPR010917">
    <property type="entry name" value="TonB_rcpt_CS"/>
</dbReference>
<keyword evidence="5" id="KW-0410">Iron transport</keyword>
<evidence type="ECO:0000256" key="3">
    <source>
        <dbReference type="ARBA" id="ARBA00022448"/>
    </source>
</evidence>
<keyword evidence="3 14" id="KW-0813">Transport</keyword>
<evidence type="ECO:0000256" key="5">
    <source>
        <dbReference type="ARBA" id="ARBA00022496"/>
    </source>
</evidence>
<comment type="similarity">
    <text evidence="2 14 16">Belongs to the TonB-dependent receptor family.</text>
</comment>
<gene>
    <name evidence="19" type="ORF">C666_01255</name>
</gene>
<feature type="domain" description="Secretin/TonB short N-terminal" evidence="18">
    <location>
        <begin position="77"/>
        <end position="127"/>
    </location>
</feature>
<feature type="short sequence motif" description="TonB C-terminal box" evidence="15">
    <location>
        <begin position="817"/>
        <end position="834"/>
    </location>
</feature>
<evidence type="ECO:0000256" key="9">
    <source>
        <dbReference type="ARBA" id="ARBA00023065"/>
    </source>
</evidence>